<organism evidence="1 2">
    <name type="scientific">Aristolochia fimbriata</name>
    <name type="common">White veined hardy Dutchman's pipe vine</name>
    <dbReference type="NCBI Taxonomy" id="158543"/>
    <lineage>
        <taxon>Eukaryota</taxon>
        <taxon>Viridiplantae</taxon>
        <taxon>Streptophyta</taxon>
        <taxon>Embryophyta</taxon>
        <taxon>Tracheophyta</taxon>
        <taxon>Spermatophyta</taxon>
        <taxon>Magnoliopsida</taxon>
        <taxon>Magnoliidae</taxon>
        <taxon>Piperales</taxon>
        <taxon>Aristolochiaceae</taxon>
        <taxon>Aristolochia</taxon>
    </lineage>
</organism>
<reference evidence="1 2" key="1">
    <citation type="submission" date="2021-07" db="EMBL/GenBank/DDBJ databases">
        <title>The Aristolochia fimbriata genome: insights into angiosperm evolution, floral development and chemical biosynthesis.</title>
        <authorList>
            <person name="Jiao Y."/>
        </authorList>
    </citation>
    <scope>NUCLEOTIDE SEQUENCE [LARGE SCALE GENOMIC DNA]</scope>
    <source>
        <strain evidence="1">IBCAS-2021</strain>
        <tissue evidence="1">Leaf</tissue>
    </source>
</reference>
<sequence length="67" mass="7816">MAFQVLPGPVDPRRERSFERVEVTRKPLFLSASAFDDRVGYRDLVVTIRKLAMEQNHGTVQRIFVRL</sequence>
<protein>
    <submittedName>
        <fullName evidence="1">Uncharacterized protein</fullName>
    </submittedName>
</protein>
<dbReference type="Proteomes" id="UP000825729">
    <property type="component" value="Unassembled WGS sequence"/>
</dbReference>
<evidence type="ECO:0000313" key="2">
    <source>
        <dbReference type="Proteomes" id="UP000825729"/>
    </source>
</evidence>
<keyword evidence="2" id="KW-1185">Reference proteome</keyword>
<dbReference type="EMBL" id="JAINDJ010000004">
    <property type="protein sequence ID" value="KAG9449947.1"/>
    <property type="molecule type" value="Genomic_DNA"/>
</dbReference>
<name>A0AAV7EM95_ARIFI</name>
<dbReference type="AlphaFoldDB" id="A0AAV7EM95"/>
<proteinExistence type="predicted"/>
<comment type="caution">
    <text evidence="1">The sequence shown here is derived from an EMBL/GenBank/DDBJ whole genome shotgun (WGS) entry which is preliminary data.</text>
</comment>
<accession>A0AAV7EM95</accession>
<gene>
    <name evidence="1" type="ORF">H6P81_009912</name>
</gene>
<evidence type="ECO:0000313" key="1">
    <source>
        <dbReference type="EMBL" id="KAG9449947.1"/>
    </source>
</evidence>